<dbReference type="SUPFAM" id="SSF46955">
    <property type="entry name" value="Putative DNA-binding domain"/>
    <property type="match status" value="1"/>
</dbReference>
<dbReference type="InterPro" id="IPR009061">
    <property type="entry name" value="DNA-bd_dom_put_sf"/>
</dbReference>
<proteinExistence type="predicted"/>
<gene>
    <name evidence="2" type="ORF">KAM343_43950</name>
</gene>
<dbReference type="Proteomes" id="UP000886939">
    <property type="component" value="Unassembled WGS sequence"/>
</dbReference>
<evidence type="ECO:0000313" key="2">
    <source>
        <dbReference type="EMBL" id="GJA43599.1"/>
    </source>
</evidence>
<dbReference type="NCBIfam" id="TIGR01764">
    <property type="entry name" value="excise"/>
    <property type="match status" value="1"/>
</dbReference>
<sequence>MAETPKEKLITIAEVVELTALSPSTIRRLVKTGNLPAPIRLGPTGRSIRFKLSDIQLYLKNI</sequence>
<dbReference type="Gene3D" id="1.10.238.160">
    <property type="match status" value="1"/>
</dbReference>
<feature type="domain" description="Helix-turn-helix" evidence="1">
    <location>
        <begin position="10"/>
        <end position="60"/>
    </location>
</feature>
<name>A0AAV4YRJ3_AERCA</name>
<dbReference type="InterPro" id="IPR010093">
    <property type="entry name" value="SinI_DNA-bd"/>
</dbReference>
<dbReference type="InterPro" id="IPR041657">
    <property type="entry name" value="HTH_17"/>
</dbReference>
<reference evidence="2" key="1">
    <citation type="submission" date="2021-07" db="EMBL/GenBank/DDBJ databases">
        <title>Draft genome sequence of carbapenem-resistant Aeromonas spp. in Japan.</title>
        <authorList>
            <person name="Maehana S."/>
            <person name="Suzuki M."/>
            <person name="Kitasato H."/>
        </authorList>
    </citation>
    <scope>NUCLEOTIDE SEQUENCE</scope>
    <source>
        <strain evidence="2">KAM343</strain>
    </source>
</reference>
<dbReference type="GO" id="GO:0003677">
    <property type="term" value="F:DNA binding"/>
    <property type="evidence" value="ECO:0007669"/>
    <property type="project" value="InterPro"/>
</dbReference>
<dbReference type="AlphaFoldDB" id="A0AAV4YRJ3"/>
<protein>
    <recommendedName>
        <fullName evidence="1">Helix-turn-helix domain-containing protein</fullName>
    </recommendedName>
</protein>
<accession>A0AAV4YRJ3</accession>
<evidence type="ECO:0000259" key="1">
    <source>
        <dbReference type="Pfam" id="PF12728"/>
    </source>
</evidence>
<dbReference type="EMBL" id="BPNI01000214">
    <property type="protein sequence ID" value="GJA43599.1"/>
    <property type="molecule type" value="Genomic_DNA"/>
</dbReference>
<dbReference type="RefSeq" id="WP_187171339.1">
    <property type="nucleotide sequence ID" value="NZ_BPNG01000218.1"/>
</dbReference>
<comment type="caution">
    <text evidence="2">The sequence shown here is derived from an EMBL/GenBank/DDBJ whole genome shotgun (WGS) entry which is preliminary data.</text>
</comment>
<evidence type="ECO:0000313" key="3">
    <source>
        <dbReference type="Proteomes" id="UP000886939"/>
    </source>
</evidence>
<organism evidence="2 3">
    <name type="scientific">Aeromonas caviae</name>
    <name type="common">Aeromonas punctata</name>
    <dbReference type="NCBI Taxonomy" id="648"/>
    <lineage>
        <taxon>Bacteria</taxon>
        <taxon>Pseudomonadati</taxon>
        <taxon>Pseudomonadota</taxon>
        <taxon>Gammaproteobacteria</taxon>
        <taxon>Aeromonadales</taxon>
        <taxon>Aeromonadaceae</taxon>
        <taxon>Aeromonas</taxon>
    </lineage>
</organism>
<dbReference type="Pfam" id="PF12728">
    <property type="entry name" value="HTH_17"/>
    <property type="match status" value="1"/>
</dbReference>